<keyword evidence="5" id="KW-0539">Nucleus</keyword>
<evidence type="ECO:0000256" key="4">
    <source>
        <dbReference type="ARBA" id="ARBA00023163"/>
    </source>
</evidence>
<evidence type="ECO:0000256" key="6">
    <source>
        <dbReference type="SAM" id="MobiDB-lite"/>
    </source>
</evidence>
<evidence type="ECO:0000256" key="3">
    <source>
        <dbReference type="ARBA" id="ARBA00023015"/>
    </source>
</evidence>
<comment type="subcellular location">
    <subcellularLocation>
        <location evidence="1">Nucleus</location>
    </subcellularLocation>
</comment>
<reference evidence="7" key="1">
    <citation type="submission" date="2021-01" db="EMBL/GenBank/DDBJ databases">
        <authorList>
            <person name="Corre E."/>
            <person name="Pelletier E."/>
            <person name="Niang G."/>
            <person name="Scheremetjew M."/>
            <person name="Finn R."/>
            <person name="Kale V."/>
            <person name="Holt S."/>
            <person name="Cochrane G."/>
            <person name="Meng A."/>
            <person name="Brown T."/>
            <person name="Cohen L."/>
        </authorList>
    </citation>
    <scope>NUCLEOTIDE SEQUENCE</scope>
    <source>
        <strain evidence="7">SoJaBio B1-5/56/2</strain>
    </source>
</reference>
<keyword evidence="3" id="KW-0805">Transcription regulation</keyword>
<dbReference type="EMBL" id="HBKR01027511">
    <property type="protein sequence ID" value="CAE2320845.1"/>
    <property type="molecule type" value="Transcribed_RNA"/>
</dbReference>
<protein>
    <submittedName>
        <fullName evidence="7">Uncharacterized protein</fullName>
    </submittedName>
</protein>
<dbReference type="Pfam" id="PF08598">
    <property type="entry name" value="Sds3"/>
    <property type="match status" value="1"/>
</dbReference>
<evidence type="ECO:0000256" key="2">
    <source>
        <dbReference type="ARBA" id="ARBA00022491"/>
    </source>
</evidence>
<keyword evidence="2" id="KW-0678">Repressor</keyword>
<feature type="region of interest" description="Disordered" evidence="6">
    <location>
        <begin position="146"/>
        <end position="185"/>
    </location>
</feature>
<feature type="compositionally biased region" description="Polar residues" evidence="6">
    <location>
        <begin position="165"/>
        <end position="175"/>
    </location>
</feature>
<dbReference type="AlphaFoldDB" id="A0A7S4P1P8"/>
<keyword evidence="4" id="KW-0804">Transcription</keyword>
<dbReference type="PANTHER" id="PTHR21964">
    <property type="entry name" value="BREAST CANCER METASTASIS-SUPPRESSOR 1"/>
    <property type="match status" value="1"/>
</dbReference>
<dbReference type="Gene3D" id="1.20.5.1500">
    <property type="match status" value="1"/>
</dbReference>
<dbReference type="SMART" id="SM01401">
    <property type="entry name" value="Sds3"/>
    <property type="match status" value="1"/>
</dbReference>
<evidence type="ECO:0000256" key="5">
    <source>
        <dbReference type="ARBA" id="ARBA00023242"/>
    </source>
</evidence>
<evidence type="ECO:0000256" key="1">
    <source>
        <dbReference type="ARBA" id="ARBA00004123"/>
    </source>
</evidence>
<organism evidence="7">
    <name type="scientific">Paramoeba aestuarina</name>
    <dbReference type="NCBI Taxonomy" id="180227"/>
    <lineage>
        <taxon>Eukaryota</taxon>
        <taxon>Amoebozoa</taxon>
        <taxon>Discosea</taxon>
        <taxon>Flabellinia</taxon>
        <taxon>Dactylopodida</taxon>
        <taxon>Paramoebidae</taxon>
        <taxon>Paramoeba</taxon>
    </lineage>
</organism>
<gene>
    <name evidence="7" type="ORF">NAES01612_LOCUS17953</name>
</gene>
<evidence type="ECO:0000313" key="7">
    <source>
        <dbReference type="EMBL" id="CAE2320845.1"/>
    </source>
</evidence>
<proteinExistence type="predicted"/>
<sequence length="210" mass="24951">MNKTDDSIEDVEMDDCDKEDHILQNKQRAECLGQMEKIVEEFGELKERFFEQKLDLMKLEMAEIKSGTNDRFLRKCKQLEEFKDEKLWATEMWRQYQIENVNSVCEYDKKVAEDEYQTAKRVLFDQMVVAMEEKVRRLEDERTNMALVDPTESRSSTRKLRSRNSQKTDIPNASSAGHRRKANLPSIEYELKESEIMDDLHQIQLKRSGR</sequence>
<accession>A0A7S4P1P8</accession>
<name>A0A7S4P1P8_9EUKA</name>
<dbReference type="GO" id="GO:0010468">
    <property type="term" value="P:regulation of gene expression"/>
    <property type="evidence" value="ECO:0007669"/>
    <property type="project" value="UniProtKB-ARBA"/>
</dbReference>
<dbReference type="GO" id="GO:0005654">
    <property type="term" value="C:nucleoplasm"/>
    <property type="evidence" value="ECO:0007669"/>
    <property type="project" value="UniProtKB-ARBA"/>
</dbReference>
<dbReference type="InterPro" id="IPR013907">
    <property type="entry name" value="Sds3"/>
</dbReference>